<dbReference type="EMBL" id="CM000128">
    <property type="protein sequence ID" value="EAY90702.1"/>
    <property type="molecule type" value="Genomic_DNA"/>
</dbReference>
<dbReference type="AlphaFoldDB" id="A2XIP2"/>
<reference evidence="1 2" key="1">
    <citation type="journal article" date="2005" name="PLoS Biol.">
        <title>The genomes of Oryza sativa: a history of duplications.</title>
        <authorList>
            <person name="Yu J."/>
            <person name="Wang J."/>
            <person name="Lin W."/>
            <person name="Li S."/>
            <person name="Li H."/>
            <person name="Zhou J."/>
            <person name="Ni P."/>
            <person name="Dong W."/>
            <person name="Hu S."/>
            <person name="Zeng C."/>
            <person name="Zhang J."/>
            <person name="Zhang Y."/>
            <person name="Li R."/>
            <person name="Xu Z."/>
            <person name="Li S."/>
            <person name="Li X."/>
            <person name="Zheng H."/>
            <person name="Cong L."/>
            <person name="Lin L."/>
            <person name="Yin J."/>
            <person name="Geng J."/>
            <person name="Li G."/>
            <person name="Shi J."/>
            <person name="Liu J."/>
            <person name="Lv H."/>
            <person name="Li J."/>
            <person name="Wang J."/>
            <person name="Deng Y."/>
            <person name="Ran L."/>
            <person name="Shi X."/>
            <person name="Wang X."/>
            <person name="Wu Q."/>
            <person name="Li C."/>
            <person name="Ren X."/>
            <person name="Wang J."/>
            <person name="Wang X."/>
            <person name="Li D."/>
            <person name="Liu D."/>
            <person name="Zhang X."/>
            <person name="Ji Z."/>
            <person name="Zhao W."/>
            <person name="Sun Y."/>
            <person name="Zhang Z."/>
            <person name="Bao J."/>
            <person name="Han Y."/>
            <person name="Dong L."/>
            <person name="Ji J."/>
            <person name="Chen P."/>
            <person name="Wu S."/>
            <person name="Liu J."/>
            <person name="Xiao Y."/>
            <person name="Bu D."/>
            <person name="Tan J."/>
            <person name="Yang L."/>
            <person name="Ye C."/>
            <person name="Zhang J."/>
            <person name="Xu J."/>
            <person name="Zhou Y."/>
            <person name="Yu Y."/>
            <person name="Zhang B."/>
            <person name="Zhuang S."/>
            <person name="Wei H."/>
            <person name="Liu B."/>
            <person name="Lei M."/>
            <person name="Yu H."/>
            <person name="Li Y."/>
            <person name="Xu H."/>
            <person name="Wei S."/>
            <person name="He X."/>
            <person name="Fang L."/>
            <person name="Zhang Z."/>
            <person name="Zhang Y."/>
            <person name="Huang X."/>
            <person name="Su Z."/>
            <person name="Tong W."/>
            <person name="Li J."/>
            <person name="Tong Z."/>
            <person name="Li S."/>
            <person name="Ye J."/>
            <person name="Wang L."/>
            <person name="Fang L."/>
            <person name="Lei T."/>
            <person name="Chen C."/>
            <person name="Chen H."/>
            <person name="Xu Z."/>
            <person name="Li H."/>
            <person name="Huang H."/>
            <person name="Zhang F."/>
            <person name="Xu H."/>
            <person name="Li N."/>
            <person name="Zhao C."/>
            <person name="Li S."/>
            <person name="Dong L."/>
            <person name="Huang Y."/>
            <person name="Li L."/>
            <person name="Xi Y."/>
            <person name="Qi Q."/>
            <person name="Li W."/>
            <person name="Zhang B."/>
            <person name="Hu W."/>
            <person name="Zhang Y."/>
            <person name="Tian X."/>
            <person name="Jiao Y."/>
            <person name="Liang X."/>
            <person name="Jin J."/>
            <person name="Gao L."/>
            <person name="Zheng W."/>
            <person name="Hao B."/>
            <person name="Liu S."/>
            <person name="Wang W."/>
            <person name="Yuan L."/>
            <person name="Cao M."/>
            <person name="McDermott J."/>
            <person name="Samudrala R."/>
            <person name="Wang J."/>
            <person name="Wong G.K."/>
            <person name="Yang H."/>
        </authorList>
    </citation>
    <scope>NUCLEOTIDE SEQUENCE [LARGE SCALE GENOMIC DNA]</scope>
    <source>
        <strain evidence="2">cv. 93-11</strain>
    </source>
</reference>
<accession>A2XIP2</accession>
<sequence length="168" mass="18028">MAAPHRRLQLLRSSSTTMRTRVPSCIASNDHNHSSSSNVEADERLALWAGMSVDELAEVRNATPPWFPSMEEIMELSWSSHGRLVAATLALCSASVVAGLRLAMDDGCERAGTRRRGDDDRQWFAASGRGLLMLRRGGRPESVVVVVVNEGAVAIPFPATATATAAGQ</sequence>
<dbReference type="HOGENOM" id="CLU_1589161_0_0_1"/>
<organism evidence="1 2">
    <name type="scientific">Oryza sativa subsp. indica</name>
    <name type="common">Rice</name>
    <dbReference type="NCBI Taxonomy" id="39946"/>
    <lineage>
        <taxon>Eukaryota</taxon>
        <taxon>Viridiplantae</taxon>
        <taxon>Streptophyta</taxon>
        <taxon>Embryophyta</taxon>
        <taxon>Tracheophyta</taxon>
        <taxon>Spermatophyta</taxon>
        <taxon>Magnoliopsida</taxon>
        <taxon>Liliopsida</taxon>
        <taxon>Poales</taxon>
        <taxon>Poaceae</taxon>
        <taxon>BOP clade</taxon>
        <taxon>Oryzoideae</taxon>
        <taxon>Oryzeae</taxon>
        <taxon>Oryzinae</taxon>
        <taxon>Oryza</taxon>
        <taxon>Oryza sativa</taxon>
    </lineage>
</organism>
<gene>
    <name evidence="1" type="ORF">OsI_12305</name>
</gene>
<protein>
    <submittedName>
        <fullName evidence="1">Uncharacterized protein</fullName>
    </submittedName>
</protein>
<keyword evidence="2" id="KW-1185">Reference proteome</keyword>
<dbReference type="Gramene" id="BGIOSGA012995-TA">
    <property type="protein sequence ID" value="BGIOSGA012995-PA"/>
    <property type="gene ID" value="BGIOSGA012995"/>
</dbReference>
<name>A2XIP2_ORYSI</name>
<dbReference type="Proteomes" id="UP000007015">
    <property type="component" value="Chromosome 3"/>
</dbReference>
<evidence type="ECO:0000313" key="2">
    <source>
        <dbReference type="Proteomes" id="UP000007015"/>
    </source>
</evidence>
<evidence type="ECO:0000313" key="1">
    <source>
        <dbReference type="EMBL" id="EAY90702.1"/>
    </source>
</evidence>
<proteinExistence type="predicted"/>